<dbReference type="Proteomes" id="UP000265100">
    <property type="component" value="Unplaced"/>
</dbReference>
<dbReference type="GO" id="GO:0071222">
    <property type="term" value="P:cellular response to lipopolysaccharide"/>
    <property type="evidence" value="ECO:0007669"/>
    <property type="project" value="TreeGrafter"/>
</dbReference>
<dbReference type="GeneTree" id="ENSGT01140000282654"/>
<dbReference type="GO" id="GO:0042130">
    <property type="term" value="P:negative regulation of T cell proliferation"/>
    <property type="evidence" value="ECO:0007669"/>
    <property type="project" value="TreeGrafter"/>
</dbReference>
<evidence type="ECO:0000256" key="3">
    <source>
        <dbReference type="ARBA" id="ARBA00022692"/>
    </source>
</evidence>
<keyword evidence="7" id="KW-1015">Disulfide bond</keyword>
<sequence>EEGAESVQLPFKTTQNLPEDKRWCWWRKEPKPLVLVHVYDNGDDLKDQNQRYSGRTSMKTDGLDTGDLSLILTDLQLSDSATYTCSIREHGREMSRSDVQLQVKGQQQTPTVETSDITFIQSKVMLFFVLLHRAISILGQSSCGCPGFSCVFWRSFFYL</sequence>
<dbReference type="Ensembl" id="ENSACLT00000012628.2">
    <property type="protein sequence ID" value="ENSACLP00000012326.1"/>
    <property type="gene ID" value="ENSACLG00000008411.2"/>
</dbReference>
<evidence type="ECO:0000256" key="4">
    <source>
        <dbReference type="ARBA" id="ARBA00022729"/>
    </source>
</evidence>
<evidence type="ECO:0000256" key="6">
    <source>
        <dbReference type="ARBA" id="ARBA00023136"/>
    </source>
</evidence>
<dbReference type="GO" id="GO:0006955">
    <property type="term" value="P:immune response"/>
    <property type="evidence" value="ECO:0007669"/>
    <property type="project" value="TreeGrafter"/>
</dbReference>
<keyword evidence="4" id="KW-0732">Signal</keyword>
<evidence type="ECO:0000256" key="7">
    <source>
        <dbReference type="ARBA" id="ARBA00023157"/>
    </source>
</evidence>
<evidence type="ECO:0000256" key="8">
    <source>
        <dbReference type="ARBA" id="ARBA00023170"/>
    </source>
</evidence>
<evidence type="ECO:0000259" key="11">
    <source>
        <dbReference type="PROSITE" id="PS50835"/>
    </source>
</evidence>
<dbReference type="GO" id="GO:0042102">
    <property type="term" value="P:positive regulation of T cell proliferation"/>
    <property type="evidence" value="ECO:0007669"/>
    <property type="project" value="TreeGrafter"/>
</dbReference>
<dbReference type="PROSITE" id="PS50835">
    <property type="entry name" value="IG_LIKE"/>
    <property type="match status" value="1"/>
</dbReference>
<evidence type="ECO:0000256" key="9">
    <source>
        <dbReference type="ARBA" id="ARBA00023180"/>
    </source>
</evidence>
<dbReference type="InterPro" id="IPR036179">
    <property type="entry name" value="Ig-like_dom_sf"/>
</dbReference>
<evidence type="ECO:0000256" key="2">
    <source>
        <dbReference type="ARBA" id="ARBA00022475"/>
    </source>
</evidence>
<keyword evidence="6" id="KW-0472">Membrane</keyword>
<dbReference type="InterPro" id="IPR013783">
    <property type="entry name" value="Ig-like_fold"/>
</dbReference>
<dbReference type="OMA" id="HIHERIR"/>
<comment type="subcellular location">
    <subcellularLocation>
        <location evidence="1">Cell membrane</location>
        <topology evidence="1">Single-pass type I membrane protein</topology>
    </subcellularLocation>
</comment>
<proteinExistence type="predicted"/>
<keyword evidence="8" id="KW-0675">Receptor</keyword>
<dbReference type="GO" id="GO:0009897">
    <property type="term" value="C:external side of plasma membrane"/>
    <property type="evidence" value="ECO:0007669"/>
    <property type="project" value="TreeGrafter"/>
</dbReference>
<dbReference type="Bgee" id="ENSACLG00000008411">
    <property type="expression patterns" value="Expressed in anal fin and 1 other cell type or tissue"/>
</dbReference>
<dbReference type="SMART" id="SM00406">
    <property type="entry name" value="IGv"/>
    <property type="match status" value="1"/>
</dbReference>
<reference evidence="12" key="1">
    <citation type="submission" date="2025-08" db="UniProtKB">
        <authorList>
            <consortium name="Ensembl"/>
        </authorList>
    </citation>
    <scope>IDENTIFICATION</scope>
</reference>
<dbReference type="SUPFAM" id="SSF48726">
    <property type="entry name" value="Immunoglobulin"/>
    <property type="match status" value="1"/>
</dbReference>
<keyword evidence="9" id="KW-0325">Glycoprotein</keyword>
<keyword evidence="13" id="KW-1185">Reference proteome</keyword>
<name>A0A3P8P5Q3_ASTCA</name>
<evidence type="ECO:0000256" key="10">
    <source>
        <dbReference type="ARBA" id="ARBA00023319"/>
    </source>
</evidence>
<keyword evidence="2" id="KW-1003">Cell membrane</keyword>
<keyword evidence="3" id="KW-0812">Transmembrane</keyword>
<evidence type="ECO:0000313" key="13">
    <source>
        <dbReference type="Proteomes" id="UP000265100"/>
    </source>
</evidence>
<reference evidence="12" key="2">
    <citation type="submission" date="2025-09" db="UniProtKB">
        <authorList>
            <consortium name="Ensembl"/>
        </authorList>
    </citation>
    <scope>IDENTIFICATION</scope>
</reference>
<organism evidence="12 13">
    <name type="scientific">Astatotilapia calliptera</name>
    <name type="common">Eastern happy</name>
    <name type="synonym">Chromis callipterus</name>
    <dbReference type="NCBI Taxonomy" id="8154"/>
    <lineage>
        <taxon>Eukaryota</taxon>
        <taxon>Metazoa</taxon>
        <taxon>Chordata</taxon>
        <taxon>Craniata</taxon>
        <taxon>Vertebrata</taxon>
        <taxon>Euteleostomi</taxon>
        <taxon>Actinopterygii</taxon>
        <taxon>Neopterygii</taxon>
        <taxon>Teleostei</taxon>
        <taxon>Neoteleostei</taxon>
        <taxon>Acanthomorphata</taxon>
        <taxon>Ovalentaria</taxon>
        <taxon>Cichlomorphae</taxon>
        <taxon>Cichliformes</taxon>
        <taxon>Cichlidae</taxon>
        <taxon>African cichlids</taxon>
        <taxon>Pseudocrenilabrinae</taxon>
        <taxon>Haplochromini</taxon>
        <taxon>Astatotilapia</taxon>
    </lineage>
</organism>
<keyword evidence="10" id="KW-0393">Immunoglobulin domain</keyword>
<evidence type="ECO:0000256" key="1">
    <source>
        <dbReference type="ARBA" id="ARBA00004251"/>
    </source>
</evidence>
<feature type="domain" description="Ig-like" evidence="11">
    <location>
        <begin position="1"/>
        <end position="102"/>
    </location>
</feature>
<dbReference type="AlphaFoldDB" id="A0A3P8P5Q3"/>
<dbReference type="Gene3D" id="2.60.40.10">
    <property type="entry name" value="Immunoglobulins"/>
    <property type="match status" value="1"/>
</dbReference>
<keyword evidence="5" id="KW-1133">Transmembrane helix</keyword>
<dbReference type="GO" id="GO:0031295">
    <property type="term" value="P:T cell costimulation"/>
    <property type="evidence" value="ECO:0007669"/>
    <property type="project" value="TreeGrafter"/>
</dbReference>
<protein>
    <recommendedName>
        <fullName evidence="11">Ig-like domain-containing protein</fullName>
    </recommendedName>
</protein>
<evidence type="ECO:0000313" key="12">
    <source>
        <dbReference type="Ensembl" id="ENSACLP00000012326.1"/>
    </source>
</evidence>
<dbReference type="PANTHER" id="PTHR25466">
    <property type="entry name" value="T-LYMPHOCYTE ACTIVATION ANTIGEN"/>
    <property type="match status" value="1"/>
</dbReference>
<dbReference type="InterPro" id="IPR007110">
    <property type="entry name" value="Ig-like_dom"/>
</dbReference>
<dbReference type="InterPro" id="IPR051713">
    <property type="entry name" value="T-cell_Activation_Regulation"/>
</dbReference>
<accession>A0A3P8P5Q3</accession>
<dbReference type="InterPro" id="IPR013106">
    <property type="entry name" value="Ig_V-set"/>
</dbReference>
<dbReference type="PANTHER" id="PTHR25466:SF14">
    <property type="entry name" value="BUTYROPHILIN SUBFAMILY 2 MEMBER A2-LIKE-RELATED"/>
    <property type="match status" value="1"/>
</dbReference>
<evidence type="ECO:0000256" key="5">
    <source>
        <dbReference type="ARBA" id="ARBA00022989"/>
    </source>
</evidence>
<dbReference type="Pfam" id="PF07686">
    <property type="entry name" value="V-set"/>
    <property type="match status" value="1"/>
</dbReference>
<dbReference type="GO" id="GO:0007166">
    <property type="term" value="P:cell surface receptor signaling pathway"/>
    <property type="evidence" value="ECO:0007669"/>
    <property type="project" value="TreeGrafter"/>
</dbReference>